<reference evidence="2 3" key="1">
    <citation type="journal article" date="2019" name="Int. J. Syst. Evol. Microbiol.">
        <title>The Global Catalogue of Microorganisms (GCM) 10K type strain sequencing project: providing services to taxonomists for standard genome sequencing and annotation.</title>
        <authorList>
            <consortium name="The Broad Institute Genomics Platform"/>
            <consortium name="The Broad Institute Genome Sequencing Center for Infectious Disease"/>
            <person name="Wu L."/>
            <person name="Ma J."/>
        </authorList>
    </citation>
    <scope>NUCLEOTIDE SEQUENCE [LARGE SCALE GENOMIC DNA]</scope>
    <source>
        <strain evidence="2 3">YIM 94188</strain>
    </source>
</reference>
<protein>
    <submittedName>
        <fullName evidence="2">Arylsulfotransferase family protein</fullName>
    </submittedName>
</protein>
<feature type="transmembrane region" description="Helical" evidence="1">
    <location>
        <begin position="394"/>
        <end position="414"/>
    </location>
</feature>
<name>A0ABD5TXK1_9EURY</name>
<keyword evidence="1" id="KW-0812">Transmembrane</keyword>
<dbReference type="InterPro" id="IPR039535">
    <property type="entry name" value="ASST-like"/>
</dbReference>
<evidence type="ECO:0000313" key="3">
    <source>
        <dbReference type="Proteomes" id="UP001596408"/>
    </source>
</evidence>
<keyword evidence="3" id="KW-1185">Reference proteome</keyword>
<evidence type="ECO:0000256" key="1">
    <source>
        <dbReference type="SAM" id="Phobius"/>
    </source>
</evidence>
<dbReference type="EMBL" id="JBHSXH010000015">
    <property type="protein sequence ID" value="MFC6825352.1"/>
    <property type="molecule type" value="Genomic_DNA"/>
</dbReference>
<organism evidence="2 3">
    <name type="scientific">Halopelagius fulvigenes</name>
    <dbReference type="NCBI Taxonomy" id="1198324"/>
    <lineage>
        <taxon>Archaea</taxon>
        <taxon>Methanobacteriati</taxon>
        <taxon>Methanobacteriota</taxon>
        <taxon>Stenosarchaea group</taxon>
        <taxon>Halobacteria</taxon>
        <taxon>Halobacteriales</taxon>
        <taxon>Haloferacaceae</taxon>
    </lineage>
</organism>
<dbReference type="RefSeq" id="WP_379695497.1">
    <property type="nucleotide sequence ID" value="NZ_JBHSXH010000015.1"/>
</dbReference>
<comment type="caution">
    <text evidence="2">The sequence shown here is derived from an EMBL/GenBank/DDBJ whole genome shotgun (WGS) entry which is preliminary data.</text>
</comment>
<proteinExistence type="predicted"/>
<dbReference type="SUPFAM" id="SSF101898">
    <property type="entry name" value="NHL repeat"/>
    <property type="match status" value="1"/>
</dbReference>
<dbReference type="AlphaFoldDB" id="A0ABD5TXK1"/>
<sequence>MLSLLLVGAVPVLTATAAEADRTTDPSMESGPGAVTAYTIDATGPSQLVAYGPDGERIYRERTFDIYHDVDPSSEGARTVTYVASEGVDPSRCAAEECIRNVVRRVNLTTGESERLYSVVSPRVGSSQIHDVDRVNESVLLVADIRTGRDGVYMVNTTTDEVIWEWRVREAYAKESGGKYPGDWSHLNDVEYLDDGRVMASLRNMDEVVFIEPGEGMLHNWTLGEDDNRSILYEQHNPDYIPRERGGPAVVVADSENNRIVEYQRENGTWTRTWRWRDARLRWPRDADRLPNGNTVLVDSHGNRIFAVNETGSVVWRADVPDGVYDAEVLPTGDESTGGESAARLDYADRRVTLADGPASWLTVRVTSLVPSVILNGALFALPGWVSAAEAVGMLFQLLVVVGWAAVEAALVWTGRKKGD</sequence>
<accession>A0ABD5TXK1</accession>
<dbReference type="InterPro" id="IPR011042">
    <property type="entry name" value="6-blade_b-propeller_TolB-like"/>
</dbReference>
<keyword evidence="1" id="KW-0472">Membrane</keyword>
<dbReference type="Proteomes" id="UP001596408">
    <property type="component" value="Unassembled WGS sequence"/>
</dbReference>
<keyword evidence="1" id="KW-1133">Transmembrane helix</keyword>
<gene>
    <name evidence="2" type="ORF">ACFQEV_10195</name>
</gene>
<dbReference type="Pfam" id="PF14269">
    <property type="entry name" value="Arylsulfotran_2"/>
    <property type="match status" value="1"/>
</dbReference>
<evidence type="ECO:0000313" key="2">
    <source>
        <dbReference type="EMBL" id="MFC6825352.1"/>
    </source>
</evidence>
<dbReference type="Gene3D" id="2.120.10.30">
    <property type="entry name" value="TolB, C-terminal domain"/>
    <property type="match status" value="1"/>
</dbReference>